<sequence>MTEIKQQHSTDVKNIQEQMKSFFARKQ</sequence>
<feature type="non-terminal residue" evidence="2">
    <location>
        <position position="27"/>
    </location>
</feature>
<comment type="caution">
    <text evidence="2">The sequence shown here is derived from an EMBL/GenBank/DDBJ whole genome shotgun (WGS) entry which is preliminary data.</text>
</comment>
<feature type="region of interest" description="Disordered" evidence="1">
    <location>
        <begin position="1"/>
        <end position="27"/>
    </location>
</feature>
<dbReference type="Proteomes" id="UP000034764">
    <property type="component" value="Unassembled WGS sequence"/>
</dbReference>
<protein>
    <submittedName>
        <fullName evidence="2">Uncharacterized protein</fullName>
    </submittedName>
</protein>
<evidence type="ECO:0000313" key="2">
    <source>
        <dbReference type="EMBL" id="KKR23961.1"/>
    </source>
</evidence>
<evidence type="ECO:0000256" key="1">
    <source>
        <dbReference type="SAM" id="MobiDB-lite"/>
    </source>
</evidence>
<accession>A0A0G0PFI9</accession>
<gene>
    <name evidence="2" type="ORF">UT53_C0003G0026</name>
</gene>
<dbReference type="EMBL" id="LBXD01000003">
    <property type="protein sequence ID" value="KKR23961.1"/>
    <property type="molecule type" value="Genomic_DNA"/>
</dbReference>
<proteinExistence type="predicted"/>
<name>A0A0G0PFI9_9BACT</name>
<reference evidence="2 3" key="1">
    <citation type="journal article" date="2015" name="Nature">
        <title>rRNA introns, odd ribosomes, and small enigmatic genomes across a large radiation of phyla.</title>
        <authorList>
            <person name="Brown C.T."/>
            <person name="Hug L.A."/>
            <person name="Thomas B.C."/>
            <person name="Sharon I."/>
            <person name="Castelle C.J."/>
            <person name="Singh A."/>
            <person name="Wilkins M.J."/>
            <person name="Williams K.H."/>
            <person name="Banfield J.F."/>
        </authorList>
    </citation>
    <scope>NUCLEOTIDE SEQUENCE [LARGE SCALE GENOMIC DNA]</scope>
</reference>
<feature type="compositionally biased region" description="Basic and acidic residues" evidence="1">
    <location>
        <begin position="1"/>
        <end position="11"/>
    </location>
</feature>
<organism evidence="2 3">
    <name type="scientific">Candidatus Yanofskybacteria bacterium GW2011_GWD2_39_48</name>
    <dbReference type="NCBI Taxonomy" id="1619031"/>
    <lineage>
        <taxon>Bacteria</taxon>
        <taxon>Candidatus Yanofskyibacteriota</taxon>
    </lineage>
</organism>
<dbReference type="AlphaFoldDB" id="A0A0G0PFI9"/>
<evidence type="ECO:0000313" key="3">
    <source>
        <dbReference type="Proteomes" id="UP000034764"/>
    </source>
</evidence>